<evidence type="ECO:0000259" key="2">
    <source>
        <dbReference type="Pfam" id="PF17829"/>
    </source>
</evidence>
<sequence>MAISDDNKGISQVGNSELMLSAMVAIVTAIIISTSAGPAIVKPMLLDGSLISNGRFAFVYDAYETVGDDGGSSVVGIGSSILLAAMNGTCMQEESEIENARFYNMAMSGGKPYSEMIQIPALIDANPDVVMLEVGPNSLYGWNGSQYIEGITDYNEFRLQLMSMDMSGNHFGNWYAVLDEIDQQWVDDNQIGRTDAWSEYTRDAIEEFLQREIDDVTSALGVDSYSYVPSVGSEEWDDYLSEPNYHKSRYDGKSPEYIRDDLDTRMPSKATQGVYNPKSNGTQNHRALDYMIHELLNASIEVVLVGIPHHPWVNEYLQPGQLDGMNVTYAKYTQFDGVTPLQMYWEEWPSDAFDNRNHIDGDGREIFCKRVTPVIDAILNGSDPLSVVINPDVYEIPIEAGPNIESCVGSGLEFVEDSGVVSIEAEDYTHCLYGLWQAMDSRWEFDTEIAGYHGEGYVVANPDVKTKTGDSTYGPLLSYNVSLSTTGLHNVWIRMSAPNGGGDSIHVGLDGNPLTYGGVGLSTSPNGEWNWEYITINVTSTGLHQLDIWMREDGVRIDSLIITTNSIFDPSTFTAEEYQFECYGSNATFAEDLTFTEDQGLIIIESEEYSTCSFGSMQAQNSVWDLDSEVSGFTGMGYMVANPDVKTKTGDSTYGPLLSYNVSLSTTGLHNVWIRMSAPDGGGDSIHVGLNGLPVTYGGVGLSTSPNGEWNWEYVAINVTSTGLHQLDIWMREDGVRLDLIVISDNPDYDPRDGA</sequence>
<dbReference type="AlphaFoldDB" id="A0A075GGQ2"/>
<evidence type="ECO:0000256" key="1">
    <source>
        <dbReference type="SAM" id="Phobius"/>
    </source>
</evidence>
<proteinExistence type="predicted"/>
<keyword evidence="1" id="KW-0812">Transmembrane</keyword>
<keyword evidence="1" id="KW-1133">Transmembrane helix</keyword>
<reference evidence="3" key="1">
    <citation type="journal article" date="2014" name="Genome Biol. Evol.">
        <title>Pangenome evidence for extensive interdomain horizontal transfer affecting lineage core and shell genes in uncultured planktonic thaumarchaeota and euryarchaeota.</title>
        <authorList>
            <person name="Deschamps P."/>
            <person name="Zivanovic Y."/>
            <person name="Moreira D."/>
            <person name="Rodriguez-Valera F."/>
            <person name="Lopez-Garcia P."/>
        </authorList>
    </citation>
    <scope>NUCLEOTIDE SEQUENCE</scope>
</reference>
<dbReference type="Pfam" id="PF17829">
    <property type="entry name" value="GH115_C"/>
    <property type="match status" value="2"/>
</dbReference>
<keyword evidence="1" id="KW-0472">Membrane</keyword>
<dbReference type="Gene3D" id="2.60.120.1620">
    <property type="match status" value="2"/>
</dbReference>
<protein>
    <submittedName>
        <fullName evidence="3">Calx-beta domain-containing protein</fullName>
    </submittedName>
</protein>
<feature type="domain" description="Gylcosyl hydrolase 115 C-terminal" evidence="2">
    <location>
        <begin position="414"/>
        <end position="571"/>
    </location>
</feature>
<dbReference type="SUPFAM" id="SSF49785">
    <property type="entry name" value="Galactose-binding domain-like"/>
    <property type="match status" value="2"/>
</dbReference>
<dbReference type="EMBL" id="KF900668">
    <property type="protein sequence ID" value="AIF03059.1"/>
    <property type="molecule type" value="Genomic_DNA"/>
</dbReference>
<name>A0A075GGQ2_9EURY</name>
<dbReference type="InterPro" id="IPR041437">
    <property type="entry name" value="GH115_C"/>
</dbReference>
<feature type="transmembrane region" description="Helical" evidence="1">
    <location>
        <begin position="20"/>
        <end position="41"/>
    </location>
</feature>
<feature type="domain" description="Gylcosyl hydrolase 115 C-terminal" evidence="2">
    <location>
        <begin position="594"/>
        <end position="744"/>
    </location>
</feature>
<organism evidence="3">
    <name type="scientific">uncultured marine group II/III euryarchaeote KM3_160_F12</name>
    <dbReference type="NCBI Taxonomy" id="1457912"/>
    <lineage>
        <taxon>Archaea</taxon>
        <taxon>Methanobacteriati</taxon>
        <taxon>Methanobacteriota</taxon>
        <taxon>environmental samples</taxon>
    </lineage>
</organism>
<evidence type="ECO:0000313" key="3">
    <source>
        <dbReference type="EMBL" id="AIF03059.1"/>
    </source>
</evidence>
<accession>A0A075GGQ2</accession>
<dbReference type="InterPro" id="IPR008979">
    <property type="entry name" value="Galactose-bd-like_sf"/>
</dbReference>
<dbReference type="SUPFAM" id="SSF52266">
    <property type="entry name" value="SGNH hydrolase"/>
    <property type="match status" value="1"/>
</dbReference>